<dbReference type="RefSeq" id="WP_207673213.1">
    <property type="nucleotide sequence ID" value="NZ_JAFREM010000014.1"/>
</dbReference>
<keyword evidence="6" id="KW-0598">Phosphotransferase system</keyword>
<keyword evidence="7" id="KW-0418">Kinase</keyword>
<dbReference type="CDD" id="cd00006">
    <property type="entry name" value="PTS_IIA_man"/>
    <property type="match status" value="1"/>
</dbReference>
<dbReference type="Proteomes" id="UP000664601">
    <property type="component" value="Unassembled WGS sequence"/>
</dbReference>
<evidence type="ECO:0000256" key="7">
    <source>
        <dbReference type="ARBA" id="ARBA00022777"/>
    </source>
</evidence>
<evidence type="ECO:0000256" key="3">
    <source>
        <dbReference type="ARBA" id="ARBA00022490"/>
    </source>
</evidence>
<proteinExistence type="predicted"/>
<evidence type="ECO:0000256" key="4">
    <source>
        <dbReference type="ARBA" id="ARBA00022597"/>
    </source>
</evidence>
<evidence type="ECO:0000313" key="10">
    <source>
        <dbReference type="Proteomes" id="UP000664601"/>
    </source>
</evidence>
<evidence type="ECO:0000313" key="9">
    <source>
        <dbReference type="EMBL" id="MBO1306279.1"/>
    </source>
</evidence>
<evidence type="ECO:0000256" key="5">
    <source>
        <dbReference type="ARBA" id="ARBA00022679"/>
    </source>
</evidence>
<dbReference type="PANTHER" id="PTHR33799">
    <property type="entry name" value="PTS PERMEASE-RELATED-RELATED"/>
    <property type="match status" value="1"/>
</dbReference>
<keyword evidence="4 9" id="KW-0762">Sugar transport</keyword>
<name>A0ABS3L9H8_9ENTE</name>
<dbReference type="Pfam" id="PF03610">
    <property type="entry name" value="EIIA-man"/>
    <property type="match status" value="1"/>
</dbReference>
<dbReference type="PANTHER" id="PTHR33799:SF1">
    <property type="entry name" value="PTS SYSTEM MANNOSE-SPECIFIC EIIAB COMPONENT-RELATED"/>
    <property type="match status" value="1"/>
</dbReference>
<comment type="caution">
    <text evidence="9">The sequence shown here is derived from an EMBL/GenBank/DDBJ whole genome shotgun (WGS) entry which is preliminary data.</text>
</comment>
<evidence type="ECO:0000256" key="2">
    <source>
        <dbReference type="ARBA" id="ARBA00022448"/>
    </source>
</evidence>
<keyword evidence="2" id="KW-0813">Transport</keyword>
<reference evidence="9 10" key="1">
    <citation type="submission" date="2021-03" db="EMBL/GenBank/DDBJ databases">
        <title>Enterococcal diversity collection.</title>
        <authorList>
            <person name="Gilmore M.S."/>
            <person name="Schwartzman J."/>
            <person name="Van Tyne D."/>
            <person name="Martin M."/>
            <person name="Earl A.M."/>
            <person name="Manson A.L."/>
            <person name="Straub T."/>
            <person name="Salamzade R."/>
            <person name="Saavedra J."/>
            <person name="Lebreton F."/>
            <person name="Prichula J."/>
            <person name="Schaufler K."/>
            <person name="Gaca A."/>
            <person name="Sgardioli B."/>
            <person name="Wagenaar J."/>
            <person name="Strong T."/>
        </authorList>
    </citation>
    <scope>NUCLEOTIDE SEQUENCE [LARGE SCALE GENOMIC DNA]</scope>
    <source>
        <strain evidence="9 10">669A</strain>
    </source>
</reference>
<keyword evidence="10" id="KW-1185">Reference proteome</keyword>
<protein>
    <submittedName>
        <fullName evidence="9">PTS sugar transporter subunit IIA</fullName>
    </submittedName>
</protein>
<accession>A0ABS3L9H8</accession>
<feature type="domain" description="PTS EIIA type-4" evidence="8">
    <location>
        <begin position="1"/>
        <end position="123"/>
    </location>
</feature>
<dbReference type="SUPFAM" id="SSF53062">
    <property type="entry name" value="PTS system fructose IIA component-like"/>
    <property type="match status" value="1"/>
</dbReference>
<dbReference type="Gene3D" id="3.40.50.510">
    <property type="entry name" value="Phosphotransferase system, mannose-type IIA component"/>
    <property type="match status" value="1"/>
</dbReference>
<evidence type="ECO:0000256" key="6">
    <source>
        <dbReference type="ARBA" id="ARBA00022683"/>
    </source>
</evidence>
<dbReference type="InterPro" id="IPR036662">
    <property type="entry name" value="PTS_EIIA_man-typ_sf"/>
</dbReference>
<keyword evidence="3" id="KW-0963">Cytoplasm</keyword>
<dbReference type="InterPro" id="IPR004701">
    <property type="entry name" value="PTS_EIIA_man-typ"/>
</dbReference>
<keyword evidence="5" id="KW-0808">Transferase</keyword>
<gene>
    <name evidence="9" type="ORF">JZO70_08915</name>
</gene>
<organism evidence="9 10">
    <name type="scientific">Candidatus Enterococcus moelleringii</name>
    <dbReference type="NCBI Taxonomy" id="2815325"/>
    <lineage>
        <taxon>Bacteria</taxon>
        <taxon>Bacillati</taxon>
        <taxon>Bacillota</taxon>
        <taxon>Bacilli</taxon>
        <taxon>Lactobacillales</taxon>
        <taxon>Enterococcaceae</taxon>
        <taxon>Enterococcus</taxon>
    </lineage>
</organism>
<dbReference type="EMBL" id="JAFREM010000014">
    <property type="protein sequence ID" value="MBO1306279.1"/>
    <property type="molecule type" value="Genomic_DNA"/>
</dbReference>
<evidence type="ECO:0000259" key="8">
    <source>
        <dbReference type="PROSITE" id="PS51096"/>
    </source>
</evidence>
<sequence>MIGIIVVTHGDFGQAMIKSAEMIVGEVKDVKTCSLRRDSKADEFNQMLKKNVETFDHCEGIIIFSDLFGGTPSNISMLFNKDVKVRTITGLNMPMLVTCLMEREMLELDDLVEEVMKQGQEGIKNTTELVKERRKN</sequence>
<dbReference type="PROSITE" id="PS51096">
    <property type="entry name" value="PTS_EIIA_TYPE_4"/>
    <property type="match status" value="1"/>
</dbReference>
<dbReference type="InterPro" id="IPR051471">
    <property type="entry name" value="Bacterial_PTS_sugar_comp"/>
</dbReference>
<evidence type="ECO:0000256" key="1">
    <source>
        <dbReference type="ARBA" id="ARBA00004496"/>
    </source>
</evidence>
<dbReference type="InterPro" id="IPR033887">
    <property type="entry name" value="PTS_IIA_man"/>
</dbReference>
<comment type="subcellular location">
    <subcellularLocation>
        <location evidence="1">Cytoplasm</location>
    </subcellularLocation>
</comment>